<dbReference type="EMBL" id="DS178336">
    <property type="protein sequence ID" value="EFP90691.1"/>
    <property type="molecule type" value="Genomic_DNA"/>
</dbReference>
<proteinExistence type="predicted"/>
<dbReference type="RefSeq" id="XP_003335110.1">
    <property type="nucleotide sequence ID" value="XM_003335062.1"/>
</dbReference>
<name>E3L2A4_PUCGT</name>
<feature type="region of interest" description="Disordered" evidence="1">
    <location>
        <begin position="14"/>
        <end position="36"/>
    </location>
</feature>
<organism evidence="2 3">
    <name type="scientific">Puccinia graminis f. sp. tritici (strain CRL 75-36-700-3 / race SCCL)</name>
    <name type="common">Black stem rust fungus</name>
    <dbReference type="NCBI Taxonomy" id="418459"/>
    <lineage>
        <taxon>Eukaryota</taxon>
        <taxon>Fungi</taxon>
        <taxon>Dikarya</taxon>
        <taxon>Basidiomycota</taxon>
        <taxon>Pucciniomycotina</taxon>
        <taxon>Pucciniomycetes</taxon>
        <taxon>Pucciniales</taxon>
        <taxon>Pucciniaceae</taxon>
        <taxon>Puccinia</taxon>
    </lineage>
</organism>
<sequence>MVGKTNWCIDKCTPSPFSPTHAPTPPKGAGRGVCSTTHPKKGRLACMPGLEGQEESLPAIKTVQVSMARRDSVQSLRLCKSQRPGESLPDIETVQVSMARRDSVQSLRLCKSQRPGESLPDIETVQVSMAGRDSPGL</sequence>
<protein>
    <submittedName>
        <fullName evidence="2">Uncharacterized protein</fullName>
    </submittedName>
</protein>
<feature type="region of interest" description="Disordered" evidence="1">
    <location>
        <begin position="111"/>
        <end position="137"/>
    </location>
</feature>
<gene>
    <name evidence="2" type="ORF">PGTG_16717</name>
</gene>
<dbReference type="AlphaFoldDB" id="E3L2A4"/>
<dbReference type="KEGG" id="pgr:PGTG_16717"/>
<dbReference type="Proteomes" id="UP000008783">
    <property type="component" value="Unassembled WGS sequence"/>
</dbReference>
<dbReference type="InParanoid" id="E3L2A4"/>
<evidence type="ECO:0000256" key="1">
    <source>
        <dbReference type="SAM" id="MobiDB-lite"/>
    </source>
</evidence>
<reference evidence="3" key="2">
    <citation type="journal article" date="2011" name="Proc. Natl. Acad. Sci. U.S.A.">
        <title>Obligate biotrophy features unraveled by the genomic analysis of rust fungi.</title>
        <authorList>
            <person name="Duplessis S."/>
            <person name="Cuomo C.A."/>
            <person name="Lin Y.-C."/>
            <person name="Aerts A."/>
            <person name="Tisserant E."/>
            <person name="Veneault-Fourrey C."/>
            <person name="Joly D.L."/>
            <person name="Hacquard S."/>
            <person name="Amselem J."/>
            <person name="Cantarel B.L."/>
            <person name="Chiu R."/>
            <person name="Coutinho P.M."/>
            <person name="Feau N."/>
            <person name="Field M."/>
            <person name="Frey P."/>
            <person name="Gelhaye E."/>
            <person name="Goldberg J."/>
            <person name="Grabherr M.G."/>
            <person name="Kodira C.D."/>
            <person name="Kohler A."/>
            <person name="Kuees U."/>
            <person name="Lindquist E.A."/>
            <person name="Lucas S.M."/>
            <person name="Mago R."/>
            <person name="Mauceli E."/>
            <person name="Morin E."/>
            <person name="Murat C."/>
            <person name="Pangilinan J.L."/>
            <person name="Park R."/>
            <person name="Pearson M."/>
            <person name="Quesneville H."/>
            <person name="Rouhier N."/>
            <person name="Sakthikumar S."/>
            <person name="Salamov A.A."/>
            <person name="Schmutz J."/>
            <person name="Selles B."/>
            <person name="Shapiro H."/>
            <person name="Tanguay P."/>
            <person name="Tuskan G.A."/>
            <person name="Henrissat B."/>
            <person name="Van de Peer Y."/>
            <person name="Rouze P."/>
            <person name="Ellis J.G."/>
            <person name="Dodds P.N."/>
            <person name="Schein J.E."/>
            <person name="Zhong S."/>
            <person name="Hamelin R.C."/>
            <person name="Grigoriev I.V."/>
            <person name="Szabo L.J."/>
            <person name="Martin F."/>
        </authorList>
    </citation>
    <scope>NUCLEOTIDE SEQUENCE [LARGE SCALE GENOMIC DNA]</scope>
    <source>
        <strain evidence="3">CRL 75-36-700-3 / race SCCL</strain>
    </source>
</reference>
<dbReference type="VEuPathDB" id="FungiDB:PGTG_16717"/>
<keyword evidence="3" id="KW-1185">Reference proteome</keyword>
<dbReference type="HOGENOM" id="CLU_1866152_0_0_1"/>
<accession>E3L2A4</accession>
<evidence type="ECO:0000313" key="2">
    <source>
        <dbReference type="EMBL" id="EFP90691.1"/>
    </source>
</evidence>
<dbReference type="GeneID" id="10530591"/>
<reference key="1">
    <citation type="submission" date="2007-01" db="EMBL/GenBank/DDBJ databases">
        <title>The Genome Sequence of Puccinia graminis f. sp. tritici Strain CRL 75-36-700-3.</title>
        <authorList>
            <consortium name="The Broad Institute Genome Sequencing Platform"/>
            <person name="Birren B."/>
            <person name="Lander E."/>
            <person name="Galagan J."/>
            <person name="Nusbaum C."/>
            <person name="Devon K."/>
            <person name="Cuomo C."/>
            <person name="Jaffe D."/>
            <person name="Butler J."/>
            <person name="Alvarez P."/>
            <person name="Gnerre S."/>
            <person name="Grabherr M."/>
            <person name="Mauceli E."/>
            <person name="Brockman W."/>
            <person name="Young S."/>
            <person name="LaButti K."/>
            <person name="Sykes S."/>
            <person name="DeCaprio D."/>
            <person name="Crawford M."/>
            <person name="Koehrsen M."/>
            <person name="Engels R."/>
            <person name="Montgomery P."/>
            <person name="Pearson M."/>
            <person name="Howarth C."/>
            <person name="Larson L."/>
            <person name="White J."/>
            <person name="Zeng Q."/>
            <person name="Kodira C."/>
            <person name="Yandava C."/>
            <person name="Alvarado L."/>
            <person name="O'Leary S."/>
            <person name="Szabo L."/>
            <person name="Dean R."/>
            <person name="Schein J."/>
        </authorList>
    </citation>
    <scope>NUCLEOTIDE SEQUENCE</scope>
    <source>
        <strain>CRL 75-36-700-3</strain>
    </source>
</reference>
<evidence type="ECO:0000313" key="3">
    <source>
        <dbReference type="Proteomes" id="UP000008783"/>
    </source>
</evidence>